<proteinExistence type="predicted"/>
<feature type="transmembrane region" description="Helical" evidence="1">
    <location>
        <begin position="35"/>
        <end position="58"/>
    </location>
</feature>
<dbReference type="STRING" id="1618545.US53_C0007G0022"/>
<keyword evidence="1" id="KW-1133">Transmembrane helix</keyword>
<organism evidence="2 3">
    <name type="scientific">Candidatus Woesebacteria bacterium GW2011_GWA1_37_7</name>
    <dbReference type="NCBI Taxonomy" id="1618545"/>
    <lineage>
        <taxon>Bacteria</taxon>
        <taxon>Candidatus Woeseibacteriota</taxon>
    </lineage>
</organism>
<accession>A0A0G0H3P0</accession>
<dbReference type="EMBL" id="LBTI01000007">
    <property type="protein sequence ID" value="KKQ37883.1"/>
    <property type="molecule type" value="Genomic_DNA"/>
</dbReference>
<dbReference type="Proteomes" id="UP000034591">
    <property type="component" value="Unassembled WGS sequence"/>
</dbReference>
<comment type="caution">
    <text evidence="2">The sequence shown here is derived from an EMBL/GenBank/DDBJ whole genome shotgun (WGS) entry which is preliminary data.</text>
</comment>
<gene>
    <name evidence="2" type="ORF">US53_C0007G0022</name>
</gene>
<name>A0A0G0H3P0_9BACT</name>
<keyword evidence="1" id="KW-0812">Transmembrane</keyword>
<evidence type="ECO:0000313" key="3">
    <source>
        <dbReference type="Proteomes" id="UP000034591"/>
    </source>
</evidence>
<evidence type="ECO:0000256" key="1">
    <source>
        <dbReference type="SAM" id="Phobius"/>
    </source>
</evidence>
<reference evidence="2 3" key="1">
    <citation type="journal article" date="2015" name="Nature">
        <title>rRNA introns, odd ribosomes, and small enigmatic genomes across a large radiation of phyla.</title>
        <authorList>
            <person name="Brown C.T."/>
            <person name="Hug L.A."/>
            <person name="Thomas B.C."/>
            <person name="Sharon I."/>
            <person name="Castelle C.J."/>
            <person name="Singh A."/>
            <person name="Wilkins M.J."/>
            <person name="Williams K.H."/>
            <person name="Banfield J.F."/>
        </authorList>
    </citation>
    <scope>NUCLEOTIDE SEQUENCE [LARGE SCALE GENOMIC DNA]</scope>
</reference>
<dbReference type="AlphaFoldDB" id="A0A0G0H3P0"/>
<evidence type="ECO:0000313" key="2">
    <source>
        <dbReference type="EMBL" id="KKQ37883.1"/>
    </source>
</evidence>
<sequence>MSAIGGSTSQVLGATTAVAAGVAVLPDTGVNPVARLMVLMVISFGSLSLLSFLVTRIVKRFI</sequence>
<protein>
    <submittedName>
        <fullName evidence="2">Uncharacterized protein</fullName>
    </submittedName>
</protein>
<keyword evidence="1" id="KW-0472">Membrane</keyword>